<dbReference type="SUPFAM" id="SSF52833">
    <property type="entry name" value="Thioredoxin-like"/>
    <property type="match status" value="1"/>
</dbReference>
<dbReference type="PANTHER" id="PTHR42899">
    <property type="entry name" value="SPERMATOGENESIS-ASSOCIATED PROTEIN 20"/>
    <property type="match status" value="1"/>
</dbReference>
<dbReference type="Proteomes" id="UP000186308">
    <property type="component" value="Unassembled WGS sequence"/>
</dbReference>
<dbReference type="Gene3D" id="3.40.30.10">
    <property type="entry name" value="Glutaredoxin"/>
    <property type="match status" value="1"/>
</dbReference>
<evidence type="ECO:0000313" key="2">
    <source>
        <dbReference type="EMBL" id="SIQ85259.1"/>
    </source>
</evidence>
<dbReference type="InterPro" id="IPR036249">
    <property type="entry name" value="Thioredoxin-like_sf"/>
</dbReference>
<dbReference type="InterPro" id="IPR024705">
    <property type="entry name" value="Ssp411"/>
</dbReference>
<name>A0A8G2FE80_ACIRU</name>
<protein>
    <recommendedName>
        <fullName evidence="1">Spermatogenesis-associated protein 20-like TRX domain-containing protein</fullName>
    </recommendedName>
</protein>
<evidence type="ECO:0000259" key="1">
    <source>
        <dbReference type="Pfam" id="PF03190"/>
    </source>
</evidence>
<gene>
    <name evidence="2" type="ORF">SAMN05421828_110115</name>
</gene>
<dbReference type="InterPro" id="IPR004879">
    <property type="entry name" value="Ssp411-like_TRX"/>
</dbReference>
<dbReference type="InterPro" id="IPR008928">
    <property type="entry name" value="6-hairpin_glycosidase_sf"/>
</dbReference>
<dbReference type="CDD" id="cd02955">
    <property type="entry name" value="SSP411"/>
    <property type="match status" value="1"/>
</dbReference>
<sequence>MTSNTLAAASSPYLLQHADNPVHWQMWLPATLARAREEGKPILLSIGYAACHWCHVMAHESFENIETAALMNERYINIKIDREERPDIDSIYMGALQAMGEQGGWPLTMILTPDGAPIFGGTYFPPEPRWGRPSFRQVLAGVAEAWDKDREKLLVSGAALLRRVAHQAEPAAGGRVAPADLDHVAERFVAMVDWEDGGLRGAPKFPNPPIFRFLWSEYARTGRHEAGAAVALMLARMAQGGIYDHVGGGFARYATDEAWLVPHFEKMLYDNAQILDLLAFAQAAEPDLLLAARAAEIVTWLTRDMFARHDAAPDGAMAFAASEDADSEGVEGKFYVWTRDEIASVLGDDFARFTDHYPCPAAGNWEGRIILTRATHPEDAAIERDLAVLRDRLLVARDQRVRPGWDDKILADWNGLTIAALVHASAVFGRDEWLALAVRVFGAVVALLGRPDGRFDHAYRRGAVSAAGLLDDQAGMLRAMIGLYEATGDGLYLARAERLIALTADHFGDGAGGFYASADDAVDLPGGMRPRAATDNATPAGAGLMAEAYARLYHLTGKPGYRDAAAALISAHAGERRNLPAYPTILAAAALLEEAIVVVLTGARDDARFGALHQAARAGFDPAVVIVPVGTSADLPIDHPAHGKTSGAPAAFVCRGQVCSLPVHDAAALREAIGRRPA</sequence>
<dbReference type="PIRSF" id="PIRSF006402">
    <property type="entry name" value="UCP006402_thioredoxin"/>
    <property type="match status" value="1"/>
</dbReference>
<dbReference type="SUPFAM" id="SSF48208">
    <property type="entry name" value="Six-hairpin glycosidases"/>
    <property type="match status" value="1"/>
</dbReference>
<evidence type="ECO:0000313" key="3">
    <source>
        <dbReference type="Proteomes" id="UP000186308"/>
    </source>
</evidence>
<comment type="caution">
    <text evidence="2">The sequence shown here is derived from an EMBL/GenBank/DDBJ whole genome shotgun (WGS) entry which is preliminary data.</text>
</comment>
<dbReference type="Gene3D" id="1.50.10.20">
    <property type="match status" value="1"/>
</dbReference>
<dbReference type="GO" id="GO:0005975">
    <property type="term" value="P:carbohydrate metabolic process"/>
    <property type="evidence" value="ECO:0007669"/>
    <property type="project" value="InterPro"/>
</dbReference>
<dbReference type="AlphaFoldDB" id="A0A8G2FE80"/>
<dbReference type="OrthoDB" id="9762614at2"/>
<organism evidence="2 3">
    <name type="scientific">Acidiphilium rubrum</name>
    <dbReference type="NCBI Taxonomy" id="526"/>
    <lineage>
        <taxon>Bacteria</taxon>
        <taxon>Pseudomonadati</taxon>
        <taxon>Pseudomonadota</taxon>
        <taxon>Alphaproteobacteria</taxon>
        <taxon>Acetobacterales</taxon>
        <taxon>Acidocellaceae</taxon>
        <taxon>Acidiphilium</taxon>
    </lineage>
</organism>
<accession>A0A8G2FE80</accession>
<proteinExistence type="predicted"/>
<dbReference type="PANTHER" id="PTHR42899:SF1">
    <property type="entry name" value="SPERMATOGENESIS-ASSOCIATED PROTEIN 20"/>
    <property type="match status" value="1"/>
</dbReference>
<keyword evidence="3" id="KW-1185">Reference proteome</keyword>
<reference evidence="2 3" key="1">
    <citation type="submission" date="2017-01" db="EMBL/GenBank/DDBJ databases">
        <authorList>
            <person name="Varghese N."/>
            <person name="Submissions S."/>
        </authorList>
    </citation>
    <scope>NUCLEOTIDE SEQUENCE [LARGE SCALE GENOMIC DNA]</scope>
    <source>
        <strain evidence="2 3">ATCC 35905</strain>
    </source>
</reference>
<dbReference type="EMBL" id="FTNE01000010">
    <property type="protein sequence ID" value="SIQ85259.1"/>
    <property type="molecule type" value="Genomic_DNA"/>
</dbReference>
<dbReference type="RefSeq" id="WP_029313544.1">
    <property type="nucleotide sequence ID" value="NZ_FTNE01000010.1"/>
</dbReference>
<dbReference type="Pfam" id="PF03190">
    <property type="entry name" value="Thioredox_DsbH"/>
    <property type="match status" value="1"/>
</dbReference>
<feature type="domain" description="Spermatogenesis-associated protein 20-like TRX" evidence="1">
    <location>
        <begin position="4"/>
        <end position="162"/>
    </location>
</feature>